<protein>
    <submittedName>
        <fullName evidence="1">Predicted oxidoreductases of the aldo/keto reductase family</fullName>
    </submittedName>
</protein>
<dbReference type="Proteomes" id="UP000095651">
    <property type="component" value="Unassembled WGS sequence"/>
</dbReference>
<dbReference type="EMBL" id="CYZE01000002">
    <property type="protein sequence ID" value="CUN83744.1"/>
    <property type="molecule type" value="Genomic_DNA"/>
</dbReference>
<sequence>MMTFKDQYLAGEVEFEAIDDYVEEWNGSDDPRTLAQFLGLDEEEEDIWIEESDEALKELLDSKK</sequence>
<organism evidence="1 2">
    <name type="scientific">Hungatella hathewayi</name>
    <dbReference type="NCBI Taxonomy" id="154046"/>
    <lineage>
        <taxon>Bacteria</taxon>
        <taxon>Bacillati</taxon>
        <taxon>Bacillota</taxon>
        <taxon>Clostridia</taxon>
        <taxon>Lachnospirales</taxon>
        <taxon>Lachnospiraceae</taxon>
        <taxon>Hungatella</taxon>
    </lineage>
</organism>
<reference evidence="1 2" key="1">
    <citation type="submission" date="2015-09" db="EMBL/GenBank/DDBJ databases">
        <authorList>
            <consortium name="Pathogen Informatics"/>
        </authorList>
    </citation>
    <scope>NUCLEOTIDE SEQUENCE [LARGE SCALE GENOMIC DNA]</scope>
    <source>
        <strain evidence="1 2">2789STDY5608850</strain>
    </source>
</reference>
<dbReference type="AlphaFoldDB" id="A0A174A5F3"/>
<evidence type="ECO:0000313" key="1">
    <source>
        <dbReference type="EMBL" id="CUN83744.1"/>
    </source>
</evidence>
<accession>A0A174A5F3</accession>
<dbReference type="RefSeq" id="WP_055653478.1">
    <property type="nucleotide sequence ID" value="NZ_CABIXC010000002.1"/>
</dbReference>
<name>A0A174A5F3_9FIRM</name>
<evidence type="ECO:0000313" key="2">
    <source>
        <dbReference type="Proteomes" id="UP000095651"/>
    </source>
</evidence>
<proteinExistence type="predicted"/>
<gene>
    <name evidence="1" type="ORF">ERS852407_01225</name>
</gene>